<feature type="region of interest" description="Disordered" evidence="1">
    <location>
        <begin position="178"/>
        <end position="249"/>
    </location>
</feature>
<evidence type="ECO:0000313" key="3">
    <source>
        <dbReference type="EMBL" id="RGP79994.1"/>
    </source>
</evidence>
<accession>A0A395T5H0</accession>
<dbReference type="Proteomes" id="UP000266234">
    <property type="component" value="Unassembled WGS sequence"/>
</dbReference>
<comment type="caution">
    <text evidence="3">The sequence shown here is derived from an EMBL/GenBank/DDBJ whole genome shotgun (WGS) entry which is preliminary data.</text>
</comment>
<feature type="transmembrane region" description="Helical" evidence="2">
    <location>
        <begin position="65"/>
        <end position="89"/>
    </location>
</feature>
<gene>
    <name evidence="3" type="ORF">FLONG3_1938</name>
</gene>
<evidence type="ECO:0000256" key="2">
    <source>
        <dbReference type="SAM" id="Phobius"/>
    </source>
</evidence>
<organism evidence="3 4">
    <name type="scientific">Fusarium longipes</name>
    <dbReference type="NCBI Taxonomy" id="694270"/>
    <lineage>
        <taxon>Eukaryota</taxon>
        <taxon>Fungi</taxon>
        <taxon>Dikarya</taxon>
        <taxon>Ascomycota</taxon>
        <taxon>Pezizomycotina</taxon>
        <taxon>Sordariomycetes</taxon>
        <taxon>Hypocreomycetidae</taxon>
        <taxon>Hypocreales</taxon>
        <taxon>Nectriaceae</taxon>
        <taxon>Fusarium</taxon>
    </lineage>
</organism>
<name>A0A395T5H0_9HYPO</name>
<protein>
    <submittedName>
        <fullName evidence="3">Uncharacterized protein</fullName>
    </submittedName>
</protein>
<dbReference type="EMBL" id="PXOG01000038">
    <property type="protein sequence ID" value="RGP79994.1"/>
    <property type="molecule type" value="Genomic_DNA"/>
</dbReference>
<reference evidence="3 4" key="1">
    <citation type="journal article" date="2018" name="PLoS Pathog.">
        <title>Evolution of structural diversity of trichothecenes, a family of toxins produced by plant pathogenic and entomopathogenic fungi.</title>
        <authorList>
            <person name="Proctor R.H."/>
            <person name="McCormick S.P."/>
            <person name="Kim H.S."/>
            <person name="Cardoza R.E."/>
            <person name="Stanley A.M."/>
            <person name="Lindo L."/>
            <person name="Kelly A."/>
            <person name="Brown D.W."/>
            <person name="Lee T."/>
            <person name="Vaughan M.M."/>
            <person name="Alexander N.J."/>
            <person name="Busman M."/>
            <person name="Gutierrez S."/>
        </authorList>
    </citation>
    <scope>NUCLEOTIDE SEQUENCE [LARGE SCALE GENOMIC DNA]</scope>
    <source>
        <strain evidence="3 4">NRRL 20695</strain>
    </source>
</reference>
<keyword evidence="2" id="KW-1133">Transmembrane helix</keyword>
<feature type="compositionally biased region" description="Low complexity" evidence="1">
    <location>
        <begin position="102"/>
        <end position="112"/>
    </location>
</feature>
<sequence>MNPYTTSQDIATTSISSSRRTKIAGTPSTTAKNYKNHSTAIPATSQNPGSLVAEFYESRELSDGAIAAVVLGIVFGLAAIALSVWFFICKRRRSSIINRVTSPQTPISNPSSPSSPLPTPLPPIAELSSQGERTPNMEDSWVSCGDRVRSPTPQPAVAELKSFTRTWQKPRVYTVTGGRIAELPGSKPSTSRNNDGDDDMSPISPPSQAEASRAERHVVSPMSLNSRFSTLSSRTDPGGEQEESPRGGV</sequence>
<dbReference type="OrthoDB" id="5078701at2759"/>
<keyword evidence="2" id="KW-0472">Membrane</keyword>
<feature type="compositionally biased region" description="Pro residues" evidence="1">
    <location>
        <begin position="113"/>
        <end position="123"/>
    </location>
</feature>
<proteinExistence type="predicted"/>
<feature type="compositionally biased region" description="Polar residues" evidence="1">
    <location>
        <begin position="222"/>
        <end position="235"/>
    </location>
</feature>
<dbReference type="AlphaFoldDB" id="A0A395T5H0"/>
<evidence type="ECO:0000256" key="1">
    <source>
        <dbReference type="SAM" id="MobiDB-lite"/>
    </source>
</evidence>
<keyword evidence="4" id="KW-1185">Reference proteome</keyword>
<feature type="region of interest" description="Disordered" evidence="1">
    <location>
        <begin position="1"/>
        <end position="45"/>
    </location>
</feature>
<keyword evidence="2" id="KW-0812">Transmembrane</keyword>
<feature type="region of interest" description="Disordered" evidence="1">
    <location>
        <begin position="101"/>
        <end position="155"/>
    </location>
</feature>
<evidence type="ECO:0000313" key="4">
    <source>
        <dbReference type="Proteomes" id="UP000266234"/>
    </source>
</evidence>
<feature type="compositionally biased region" description="Polar residues" evidence="1">
    <location>
        <begin position="26"/>
        <end position="45"/>
    </location>
</feature>